<accession>A0A1N7GCH0</accession>
<dbReference type="Pfam" id="PF00005">
    <property type="entry name" value="ABC_tran"/>
    <property type="match status" value="1"/>
</dbReference>
<dbReference type="PANTHER" id="PTHR24220">
    <property type="entry name" value="IMPORT ATP-BINDING PROTEIN"/>
    <property type="match status" value="1"/>
</dbReference>
<dbReference type="EMBL" id="FTNR01000011">
    <property type="protein sequence ID" value="SIS10283.1"/>
    <property type="molecule type" value="Genomic_DNA"/>
</dbReference>
<feature type="region of interest" description="Disordered" evidence="4">
    <location>
        <begin position="1"/>
        <end position="26"/>
    </location>
</feature>
<dbReference type="GO" id="GO:0016887">
    <property type="term" value="F:ATP hydrolysis activity"/>
    <property type="evidence" value="ECO:0007669"/>
    <property type="project" value="InterPro"/>
</dbReference>
<dbReference type="SUPFAM" id="SSF52540">
    <property type="entry name" value="P-loop containing nucleoside triphosphate hydrolases"/>
    <property type="match status" value="1"/>
</dbReference>
<reference evidence="7" key="1">
    <citation type="submission" date="2017-01" db="EMBL/GenBank/DDBJ databases">
        <authorList>
            <person name="Varghese N."/>
            <person name="Submissions S."/>
        </authorList>
    </citation>
    <scope>NUCLEOTIDE SEQUENCE [LARGE SCALE GENOMIC DNA]</scope>
    <source>
        <strain evidence="7">type strain: HArc-</strain>
    </source>
</reference>
<evidence type="ECO:0000313" key="7">
    <source>
        <dbReference type="Proteomes" id="UP000185936"/>
    </source>
</evidence>
<dbReference type="GO" id="GO:0005886">
    <property type="term" value="C:plasma membrane"/>
    <property type="evidence" value="ECO:0007669"/>
    <property type="project" value="TreeGrafter"/>
</dbReference>
<dbReference type="InterPro" id="IPR003593">
    <property type="entry name" value="AAA+_ATPase"/>
</dbReference>
<dbReference type="InterPro" id="IPR027417">
    <property type="entry name" value="P-loop_NTPase"/>
</dbReference>
<evidence type="ECO:0000256" key="3">
    <source>
        <dbReference type="ARBA" id="ARBA00022840"/>
    </source>
</evidence>
<evidence type="ECO:0000259" key="5">
    <source>
        <dbReference type="PROSITE" id="PS50893"/>
    </source>
</evidence>
<sequence length="266" mass="28543">MVPPSSPIPLVSDDDPAGVDFESPTAPSPVVRAANVTKIYTRGSDPGRLGTLLGRPDAPRVRALENASITISTGEIVGLAGPSGSGKSTLLHLLAGLELPTKGTVTFQETDLETLSTRERTRLRLEHVGIVFQRFHLVESLSARANVALPLVELGVGKRDRRKRATALLERVGLGDRVGHRPGELSGGEQQRVAIARALVTDPTLVIADEPTGELDTETGQRILNEFERIADDRAVVLASHDRPTLAISDRIVRLKDGMIRSDGNK</sequence>
<dbReference type="InterPro" id="IPR015854">
    <property type="entry name" value="ABC_transpr_LolD-like"/>
</dbReference>
<dbReference type="OrthoDB" id="302885at2157"/>
<keyword evidence="7" id="KW-1185">Reference proteome</keyword>
<keyword evidence="3 6" id="KW-0067">ATP-binding</keyword>
<dbReference type="Gene3D" id="3.40.50.300">
    <property type="entry name" value="P-loop containing nucleotide triphosphate hydrolases"/>
    <property type="match status" value="1"/>
</dbReference>
<dbReference type="Proteomes" id="UP000185936">
    <property type="component" value="Unassembled WGS sequence"/>
</dbReference>
<dbReference type="AlphaFoldDB" id="A0A1N7GCH0"/>
<evidence type="ECO:0000313" key="6">
    <source>
        <dbReference type="EMBL" id="SIS10283.1"/>
    </source>
</evidence>
<evidence type="ECO:0000256" key="4">
    <source>
        <dbReference type="SAM" id="MobiDB-lite"/>
    </source>
</evidence>
<gene>
    <name evidence="6" type="ORF">SAMN05421752_11144</name>
</gene>
<keyword evidence="2" id="KW-0547">Nucleotide-binding</keyword>
<dbReference type="PANTHER" id="PTHR24220:SF86">
    <property type="entry name" value="ABC TRANSPORTER ABCH.1"/>
    <property type="match status" value="1"/>
</dbReference>
<proteinExistence type="predicted"/>
<name>A0A1N7GCH0_9EURY</name>
<dbReference type="STRING" id="308853.SAMN05421752_11144"/>
<dbReference type="InterPro" id="IPR003439">
    <property type="entry name" value="ABC_transporter-like_ATP-bd"/>
</dbReference>
<evidence type="ECO:0000256" key="1">
    <source>
        <dbReference type="ARBA" id="ARBA00022448"/>
    </source>
</evidence>
<dbReference type="InterPro" id="IPR017911">
    <property type="entry name" value="MacB-like_ATP-bd"/>
</dbReference>
<dbReference type="PROSITE" id="PS50893">
    <property type="entry name" value="ABC_TRANSPORTER_2"/>
    <property type="match status" value="1"/>
</dbReference>
<feature type="domain" description="ABC transporter" evidence="5">
    <location>
        <begin position="31"/>
        <end position="266"/>
    </location>
</feature>
<evidence type="ECO:0000256" key="2">
    <source>
        <dbReference type="ARBA" id="ARBA00022741"/>
    </source>
</evidence>
<organism evidence="6 7">
    <name type="scientific">Natronorubrum thiooxidans</name>
    <dbReference type="NCBI Taxonomy" id="308853"/>
    <lineage>
        <taxon>Archaea</taxon>
        <taxon>Methanobacteriati</taxon>
        <taxon>Methanobacteriota</taxon>
        <taxon>Stenosarchaea group</taxon>
        <taxon>Halobacteria</taxon>
        <taxon>Halobacteriales</taxon>
        <taxon>Natrialbaceae</taxon>
        <taxon>Natronorubrum</taxon>
    </lineage>
</organism>
<dbReference type="SMART" id="SM00382">
    <property type="entry name" value="AAA"/>
    <property type="match status" value="1"/>
</dbReference>
<protein>
    <submittedName>
        <fullName evidence="6">Putative ABC transport system ATP-binding protein</fullName>
    </submittedName>
</protein>
<keyword evidence="1" id="KW-0813">Transport</keyword>
<dbReference type="InterPro" id="IPR017871">
    <property type="entry name" value="ABC_transporter-like_CS"/>
</dbReference>
<dbReference type="PROSITE" id="PS00211">
    <property type="entry name" value="ABC_TRANSPORTER_1"/>
    <property type="match status" value="1"/>
</dbReference>
<dbReference type="GO" id="GO:0005524">
    <property type="term" value="F:ATP binding"/>
    <property type="evidence" value="ECO:0007669"/>
    <property type="project" value="UniProtKB-KW"/>
</dbReference>
<dbReference type="CDD" id="cd03255">
    <property type="entry name" value="ABC_MJ0796_LolCDE_FtsE"/>
    <property type="match status" value="1"/>
</dbReference>
<dbReference type="GO" id="GO:0022857">
    <property type="term" value="F:transmembrane transporter activity"/>
    <property type="evidence" value="ECO:0007669"/>
    <property type="project" value="TreeGrafter"/>
</dbReference>